<feature type="compositionally biased region" description="Basic and acidic residues" evidence="1">
    <location>
        <begin position="136"/>
        <end position="163"/>
    </location>
</feature>
<accession>A0A1I7ZH08</accession>
<proteinExistence type="predicted"/>
<evidence type="ECO:0000313" key="2">
    <source>
        <dbReference type="Proteomes" id="UP000095287"/>
    </source>
</evidence>
<protein>
    <submittedName>
        <fullName evidence="3">GATA-type domain-containing protein</fullName>
    </submittedName>
</protein>
<dbReference type="WBParaSite" id="L893_g26238.t1">
    <property type="protein sequence ID" value="L893_g26238.t1"/>
    <property type="gene ID" value="L893_g26238"/>
</dbReference>
<dbReference type="Proteomes" id="UP000095287">
    <property type="component" value="Unplaced"/>
</dbReference>
<organism evidence="2 3">
    <name type="scientific">Steinernema glaseri</name>
    <dbReference type="NCBI Taxonomy" id="37863"/>
    <lineage>
        <taxon>Eukaryota</taxon>
        <taxon>Metazoa</taxon>
        <taxon>Ecdysozoa</taxon>
        <taxon>Nematoda</taxon>
        <taxon>Chromadorea</taxon>
        <taxon>Rhabditida</taxon>
        <taxon>Tylenchina</taxon>
        <taxon>Panagrolaimomorpha</taxon>
        <taxon>Strongyloidoidea</taxon>
        <taxon>Steinernematidae</taxon>
        <taxon>Steinernema</taxon>
    </lineage>
</organism>
<keyword evidence="2" id="KW-1185">Reference proteome</keyword>
<sequence length="519" mass="59670">MSYEIECYDHSGTIVCRSFKKELDYEGGSLTRAIHRVWEDECTPINSTDLWALVYHRHSNGRIELLYERNMPFIKCSDGSKYCMQIYSDDSKDQEYVDNYLPLPAVTAIRRRSASRARSEGGRRHRSASRVTFAHQLERAHSPERNTECEDSNLRPRQHERINEPSYLSNEQPFNQGTRNECQITMKSNICGSNGQSYDRSETYALGPRSCTIKQRMEHVHNNLLDRMRKEGFRVIGSAEVWNELNRQNELITDLNVSLQAGKRYTFTYIEQSEDRSVLSPRPLAPGQLQLRRAHSILINVKFITVTSFGRREQEKVNFSVPAPTTVLTLADRAKRFLRLEQMGSIAYHVEVCQTRPARIGLNFRDDLMSQGSYEILFVSKELNHDVPSNAFEITVGPNPARVTEPLQASPRNAYPSNGEENLIQKYGSPERNYAPPHSKTLLALSCPVQGCGQDDKRWKCSNCRSSIYYGYDENLYCDRCGKLGNTGLSFKCGQHGNYVPYDTEMLIRKLRKVKMLKR</sequence>
<name>A0A1I7ZH08_9BILA</name>
<dbReference type="AlphaFoldDB" id="A0A1I7ZH08"/>
<feature type="region of interest" description="Disordered" evidence="1">
    <location>
        <begin position="112"/>
        <end position="176"/>
    </location>
</feature>
<reference evidence="3" key="1">
    <citation type="submission" date="2016-11" db="UniProtKB">
        <authorList>
            <consortium name="WormBaseParasite"/>
        </authorList>
    </citation>
    <scope>IDENTIFICATION</scope>
</reference>
<evidence type="ECO:0000256" key="1">
    <source>
        <dbReference type="SAM" id="MobiDB-lite"/>
    </source>
</evidence>
<evidence type="ECO:0000313" key="3">
    <source>
        <dbReference type="WBParaSite" id="L893_g26238.t1"/>
    </source>
</evidence>
<feature type="compositionally biased region" description="Polar residues" evidence="1">
    <location>
        <begin position="166"/>
        <end position="176"/>
    </location>
</feature>